<sequence length="668" mass="73767">MLNVFHHKEPFGDSGSTYGTSTKKALGRPNLHRWEMFTRETLQNSWDARDTGGHTDGVTFAIDYKTLDEPAVTQLREFFGEDLTGVEDSLGEFLKRDNLPLIVVSDSGTCGLQGPTSAATHVDCKDDFVSFIRNIGRSSDKAVGGGTYGFGKGVFFDASKVNAVLVYTRTRDEEGNRVNRFIAMAISEAFHIDELNFTGRHWWGVQADGVTGGDFAEPFVGEEADKLATAFGMDEHFTEHRPTGTSVAVLDPAFEAPADSEMDDDALTKYCMDNIAKSLTKWAWPHMVVQHKNMGPLNFVVKNRGEDVTIPDPMEDPGLIHIVRAYKELIKHPEPQYHEITDEWTGSSRYRMRDIISKRPAEYLGKLCLYRLSRIPEESTTAGESYDRHIALMRNPRMVVDYWVGPKGAVGSGYGGVFVASTSLDGIFAASEPPAHDEWNPKTVDLSDPRFFQEGKTKQRRTNPVKVAFMRLRDHIKELTPSTIKVIKSVSSPAIVELSHDLGRILSDGTGGRTPKVKQPQSRAAAVKKTPRAGIATSTNIETMEVTSRGTVVVFQVTAKLSKAAAQHGATLQIHPVSVVDGKRYTKRGEGVSLAMPLGWVDPYDPTLDWEKLAAQADAPQQTLVNITDDSWEGYIALLQPENTAIMLNVSTEANSAPIMRGEEQEDN</sequence>
<reference evidence="1 2" key="1">
    <citation type="submission" date="2019-08" db="EMBL/GenBank/DDBJ databases">
        <authorList>
            <person name="Lei W."/>
        </authorList>
    </citation>
    <scope>NUCLEOTIDE SEQUENCE [LARGE SCALE GENOMIC DNA]</scope>
    <source>
        <strain evidence="1 2">CCUG 58627</strain>
    </source>
</reference>
<dbReference type="Proteomes" id="UP000320791">
    <property type="component" value="Unassembled WGS sequence"/>
</dbReference>
<evidence type="ECO:0000313" key="2">
    <source>
        <dbReference type="Proteomes" id="UP000320791"/>
    </source>
</evidence>
<comment type="caution">
    <text evidence="1">The sequence shown here is derived from an EMBL/GenBank/DDBJ whole genome shotgun (WGS) entry which is preliminary data.</text>
</comment>
<dbReference type="EMBL" id="VOHM01000002">
    <property type="protein sequence ID" value="TWT28804.1"/>
    <property type="molecule type" value="Genomic_DNA"/>
</dbReference>
<dbReference type="RefSeq" id="WP_146323260.1">
    <property type="nucleotide sequence ID" value="NZ_BAABLR010000075.1"/>
</dbReference>
<organism evidence="1 2">
    <name type="scientific">Corynebacterium canis</name>
    <dbReference type="NCBI Taxonomy" id="679663"/>
    <lineage>
        <taxon>Bacteria</taxon>
        <taxon>Bacillati</taxon>
        <taxon>Actinomycetota</taxon>
        <taxon>Actinomycetes</taxon>
        <taxon>Mycobacteriales</taxon>
        <taxon>Corynebacteriaceae</taxon>
        <taxon>Corynebacterium</taxon>
    </lineage>
</organism>
<protein>
    <submittedName>
        <fullName evidence="1">Uncharacterized protein</fullName>
    </submittedName>
</protein>
<proteinExistence type="predicted"/>
<accession>A0A5C5UR71</accession>
<evidence type="ECO:0000313" key="1">
    <source>
        <dbReference type="EMBL" id="TWT28804.1"/>
    </source>
</evidence>
<name>A0A5C5UR71_9CORY</name>
<dbReference type="AlphaFoldDB" id="A0A5C5UR71"/>
<keyword evidence="2" id="KW-1185">Reference proteome</keyword>
<gene>
    <name evidence="1" type="ORF">FRX94_01020</name>
</gene>
<dbReference type="OrthoDB" id="3267770at2"/>